<feature type="domain" description="PTS EIIA type-2" evidence="12">
    <location>
        <begin position="542"/>
        <end position="683"/>
    </location>
</feature>
<dbReference type="Pfam" id="PF00874">
    <property type="entry name" value="PRD"/>
    <property type="match status" value="1"/>
</dbReference>
<evidence type="ECO:0000256" key="8">
    <source>
        <dbReference type="ARBA" id="ARBA00023159"/>
    </source>
</evidence>
<evidence type="ECO:0000313" key="16">
    <source>
        <dbReference type="Proteomes" id="UP000280475"/>
    </source>
</evidence>
<dbReference type="GO" id="GO:0009401">
    <property type="term" value="P:phosphoenolpyruvate-dependent sugar phosphotransferase system"/>
    <property type="evidence" value="ECO:0007669"/>
    <property type="project" value="UniProtKB-KW"/>
</dbReference>
<dbReference type="PROSITE" id="PS51094">
    <property type="entry name" value="PTS_EIIA_TYPE_2"/>
    <property type="match status" value="1"/>
</dbReference>
<evidence type="ECO:0000256" key="2">
    <source>
        <dbReference type="ARBA" id="ARBA00022448"/>
    </source>
</evidence>
<dbReference type="SUPFAM" id="SSF55804">
    <property type="entry name" value="Phoshotransferase/anion transport protein"/>
    <property type="match status" value="1"/>
</dbReference>
<accession>A0A3G5FGH8</accession>
<organism evidence="15 16">
    <name type="scientific">Tetragenococcus halophilus</name>
    <name type="common">Pediococcus halophilus</name>
    <dbReference type="NCBI Taxonomy" id="51669"/>
    <lineage>
        <taxon>Bacteria</taxon>
        <taxon>Bacillati</taxon>
        <taxon>Bacillota</taxon>
        <taxon>Bacilli</taxon>
        <taxon>Lactobacillales</taxon>
        <taxon>Enterococcaceae</taxon>
        <taxon>Tetragenococcus</taxon>
    </lineage>
</organism>
<evidence type="ECO:0000259" key="14">
    <source>
        <dbReference type="PROSITE" id="PS51372"/>
    </source>
</evidence>
<dbReference type="PANTHER" id="PTHR36203:SF1">
    <property type="entry name" value="ASCORBATE-SPECIFIC PTS SYSTEM EIIA COMPONENT"/>
    <property type="match status" value="1"/>
</dbReference>
<dbReference type="GO" id="GO:0006355">
    <property type="term" value="P:regulation of DNA-templated transcription"/>
    <property type="evidence" value="ECO:0007669"/>
    <property type="project" value="InterPro"/>
</dbReference>
<dbReference type="InterPro" id="IPR036634">
    <property type="entry name" value="PRD_sf"/>
</dbReference>
<dbReference type="InterPro" id="IPR051351">
    <property type="entry name" value="Ascorbate-PTS_EIIA_comp"/>
</dbReference>
<evidence type="ECO:0000259" key="13">
    <source>
        <dbReference type="PROSITE" id="PS51099"/>
    </source>
</evidence>
<keyword evidence="6" id="KW-0598">Phosphotransferase system</keyword>
<keyword evidence="7" id="KW-0418">Kinase</keyword>
<dbReference type="GO" id="GO:0016301">
    <property type="term" value="F:kinase activity"/>
    <property type="evidence" value="ECO:0007669"/>
    <property type="project" value="UniProtKB-KW"/>
</dbReference>
<dbReference type="InterPro" id="IPR036388">
    <property type="entry name" value="WH-like_DNA-bd_sf"/>
</dbReference>
<protein>
    <recommendedName>
        <fullName evidence="10">Ascorbate-specific PTS system EIIA component</fullName>
    </recommendedName>
    <alternativeName>
        <fullName evidence="11">Ascorbate-specific phosphotransferase enzyme IIA component</fullName>
    </alternativeName>
</protein>
<evidence type="ECO:0000259" key="12">
    <source>
        <dbReference type="PROSITE" id="PS51094"/>
    </source>
</evidence>
<dbReference type="InterPro" id="IPR013011">
    <property type="entry name" value="PTS_EIIB_2"/>
</dbReference>
<dbReference type="GO" id="GO:0008982">
    <property type="term" value="F:protein-N(PI)-phosphohistidine-sugar phosphotransferase activity"/>
    <property type="evidence" value="ECO:0007669"/>
    <property type="project" value="InterPro"/>
</dbReference>
<keyword evidence="2" id="KW-0813">Transport</keyword>
<evidence type="ECO:0000256" key="5">
    <source>
        <dbReference type="ARBA" id="ARBA00022679"/>
    </source>
</evidence>
<dbReference type="EMBL" id="CP027768">
    <property type="protein sequence ID" value="AYW49401.1"/>
    <property type="molecule type" value="Genomic_DNA"/>
</dbReference>
<dbReference type="SUPFAM" id="SSF52794">
    <property type="entry name" value="PTS system IIB component-like"/>
    <property type="match status" value="1"/>
</dbReference>
<evidence type="ECO:0000256" key="3">
    <source>
        <dbReference type="ARBA" id="ARBA00022490"/>
    </source>
</evidence>
<evidence type="ECO:0000256" key="6">
    <source>
        <dbReference type="ARBA" id="ARBA00022683"/>
    </source>
</evidence>
<dbReference type="Pfam" id="PF00359">
    <property type="entry name" value="PTS_EIIA_2"/>
    <property type="match status" value="1"/>
</dbReference>
<dbReference type="Gene3D" id="1.10.10.10">
    <property type="entry name" value="Winged helix-like DNA-binding domain superfamily/Winged helix DNA-binding domain"/>
    <property type="match status" value="1"/>
</dbReference>
<comment type="subcellular location">
    <subcellularLocation>
        <location evidence="1">Cytoplasm</location>
    </subcellularLocation>
</comment>
<feature type="domain" description="PTS EIIB type-2" evidence="13">
    <location>
        <begin position="403"/>
        <end position="490"/>
    </location>
</feature>
<feature type="domain" description="PRD" evidence="14">
    <location>
        <begin position="183"/>
        <end position="284"/>
    </location>
</feature>
<keyword evidence="5" id="KW-0808">Transferase</keyword>
<dbReference type="SUPFAM" id="SSF46785">
    <property type="entry name" value="Winged helix' DNA-binding domain"/>
    <property type="match status" value="1"/>
</dbReference>
<dbReference type="CDD" id="cd05568">
    <property type="entry name" value="PTS_IIB_bgl_like"/>
    <property type="match status" value="1"/>
</dbReference>
<dbReference type="Pfam" id="PF05043">
    <property type="entry name" value="Mga"/>
    <property type="match status" value="1"/>
</dbReference>
<keyword evidence="8" id="KW-0010">Activator</keyword>
<dbReference type="Gene3D" id="1.10.1790.10">
    <property type="entry name" value="PRD domain"/>
    <property type="match status" value="1"/>
</dbReference>
<evidence type="ECO:0000256" key="7">
    <source>
        <dbReference type="ARBA" id="ARBA00022777"/>
    </source>
</evidence>
<dbReference type="InterPro" id="IPR007737">
    <property type="entry name" value="Mga_HTH"/>
</dbReference>
<reference evidence="15 16" key="1">
    <citation type="journal article" date="2012" name="Int. J. Syst. Evol. Microbiol.">
        <title>Characterization of Tetragenococcus strains from sugar thick juice reveals a novel species, Tetragenococcus osmophilus sp. nov., and divides Tetragenococcus halophilus into two subspecies, T. halophilus subsp. halophilus subsp. nov. and T. halophilus subsp. flandriensis subsp. nov.</title>
        <authorList>
            <person name="Juste A."/>
            <person name="Van Trappen S."/>
            <person name="Verreth C."/>
            <person name="Cleenwerck I."/>
            <person name="De Vos P."/>
            <person name="Lievens B."/>
            <person name="Willems K.A."/>
        </authorList>
    </citation>
    <scope>NUCLEOTIDE SEQUENCE [LARGE SCALE GENOMIC DNA]</scope>
    <source>
        <strain evidence="15 16">LMG 26042</strain>
    </source>
</reference>
<dbReference type="GO" id="GO:0005737">
    <property type="term" value="C:cytoplasm"/>
    <property type="evidence" value="ECO:0007669"/>
    <property type="project" value="UniProtKB-SubCell"/>
</dbReference>
<dbReference type="PANTHER" id="PTHR36203">
    <property type="entry name" value="ASCORBATE-SPECIFIC PTS SYSTEM EIIA COMPONENT"/>
    <property type="match status" value="1"/>
</dbReference>
<name>A0A3G5FGH8_TETHA</name>
<gene>
    <name evidence="15" type="ORF">C7H83_02315</name>
</gene>
<dbReference type="InterPro" id="IPR016152">
    <property type="entry name" value="PTrfase/Anion_transptr"/>
</dbReference>
<sequence>MELDARTNQLFIEILNNPDETSTSLKKRHDLTRSQLSYSLQKVNEYLDELNLDPVTRTTNGHFIITKETAEEFVQNNSQITKDTYLLPEERVQLLILMLLSKTEPLSMNHFIVELNVSKNTVARDLKEVEPHLANYQLCLEYLRSKGYRIKGEEWNRRQLLTDTVNTINQSINNEALLKQYGDITQSQLAEYKKKVSVLEKRLNLRYSDDKVNTLPVLTLLLDRRIIRGKKINYDFELDYVELQETKEYKVVKEVFFPKYKKEINEIIYFTLLFLSTTLTQVDVLSKGQFETMQLAVLNMIDRFEKVAQVSIDDKNELLKQIMLHMRPAYYRIKYSMHLSEVDITRQQSREVSSIFYLVKKSIRPLEDFFKKSISDTEIFYLALFFGSHLLENNSSLLRKKDPTAVIVCTNGISVSLLMKQTLKGVFPEVDFVSTMSLREFYAQDVEVDLIFSSVPLDIDRRYFLVKDFLTDKGKMQLRQRVMNETVIGLDETSLAKKIVANVLQQAEVDDKEKLFFEILKLLKDNTSENAVIDNEANHFDQLMPKNGLIIEENEVSWHEALERLSQPLIEEKMIEPRYLTALKQELSEIPPYIVFRNQLALPHTEPEKGARGVAMSFGIFKKGIVAKTGETIHFIVLLASNNKEKHVDALLEIMDLAGRDTVLSDLLACNDKSQVWRLLRLYRINYWG</sequence>
<keyword evidence="4" id="KW-0597">Phosphoprotein</keyword>
<dbReference type="Gene3D" id="3.40.930.10">
    <property type="entry name" value="Mannitol-specific EII, Chain A"/>
    <property type="match status" value="1"/>
</dbReference>
<dbReference type="InterPro" id="IPR011608">
    <property type="entry name" value="PRD"/>
</dbReference>
<evidence type="ECO:0000256" key="1">
    <source>
        <dbReference type="ARBA" id="ARBA00004496"/>
    </source>
</evidence>
<evidence type="ECO:0000256" key="10">
    <source>
        <dbReference type="ARBA" id="ARBA00041175"/>
    </source>
</evidence>
<evidence type="ECO:0000256" key="9">
    <source>
        <dbReference type="ARBA" id="ARBA00037387"/>
    </source>
</evidence>
<dbReference type="Gene3D" id="3.40.50.2300">
    <property type="match status" value="1"/>
</dbReference>
<dbReference type="InterPro" id="IPR002178">
    <property type="entry name" value="PTS_EIIA_type-2_dom"/>
</dbReference>
<dbReference type="AlphaFoldDB" id="A0A3G5FGH8"/>
<dbReference type="InterPro" id="IPR036095">
    <property type="entry name" value="PTS_EIIB-like_sf"/>
</dbReference>
<feature type="domain" description="PRD" evidence="14">
    <location>
        <begin position="288"/>
        <end position="396"/>
    </location>
</feature>
<comment type="function">
    <text evidence="9">The phosphoenolpyruvate-dependent sugar phosphotransferase system (sugar PTS), a major carbohydrate active transport system, catalyzes the phosphorylation of incoming sugar substrates concomitantly with their translocation across the cell membrane. The enzyme II UlaABC PTS system is involved in ascorbate transport.</text>
</comment>
<dbReference type="RefSeq" id="WP_103891947.1">
    <property type="nucleotide sequence ID" value="NZ_CP027768.1"/>
</dbReference>
<dbReference type="PROSITE" id="PS51372">
    <property type="entry name" value="PRD_2"/>
    <property type="match status" value="2"/>
</dbReference>
<dbReference type="PROSITE" id="PS51099">
    <property type="entry name" value="PTS_EIIB_TYPE_2"/>
    <property type="match status" value="1"/>
</dbReference>
<dbReference type="SUPFAM" id="SSF63520">
    <property type="entry name" value="PTS-regulatory domain, PRD"/>
    <property type="match status" value="1"/>
</dbReference>
<proteinExistence type="predicted"/>
<dbReference type="Proteomes" id="UP000280475">
    <property type="component" value="Chromosome"/>
</dbReference>
<evidence type="ECO:0000313" key="15">
    <source>
        <dbReference type="EMBL" id="AYW49401.1"/>
    </source>
</evidence>
<evidence type="ECO:0000256" key="4">
    <source>
        <dbReference type="ARBA" id="ARBA00022553"/>
    </source>
</evidence>
<keyword evidence="3" id="KW-0963">Cytoplasm</keyword>
<dbReference type="InterPro" id="IPR036390">
    <property type="entry name" value="WH_DNA-bd_sf"/>
</dbReference>
<evidence type="ECO:0000256" key="11">
    <source>
        <dbReference type="ARBA" id="ARBA00042072"/>
    </source>
</evidence>